<proteinExistence type="predicted"/>
<evidence type="ECO:0000313" key="2">
    <source>
        <dbReference type="EMBL" id="GEQ85731.1"/>
    </source>
</evidence>
<dbReference type="SUPFAM" id="SSF49265">
    <property type="entry name" value="Fibronectin type III"/>
    <property type="match status" value="1"/>
</dbReference>
<dbReference type="Gene3D" id="2.60.40.10">
    <property type="entry name" value="Immunoglobulins"/>
    <property type="match status" value="1"/>
</dbReference>
<dbReference type="SUPFAM" id="SSF49452">
    <property type="entry name" value="Starch-binding domain-like"/>
    <property type="match status" value="1"/>
</dbReference>
<dbReference type="Proteomes" id="UP000326994">
    <property type="component" value="Unassembled WGS sequence"/>
</dbReference>
<name>A0A5J4G150_9FLAO</name>
<dbReference type="InterPro" id="IPR011042">
    <property type="entry name" value="6-blade_b-propeller_TolB-like"/>
</dbReference>
<dbReference type="Gene3D" id="2.120.10.30">
    <property type="entry name" value="TolB, C-terminal domain"/>
    <property type="match status" value="1"/>
</dbReference>
<dbReference type="PROSITE" id="PS50853">
    <property type="entry name" value="FN3"/>
    <property type="match status" value="1"/>
</dbReference>
<keyword evidence="3" id="KW-1185">Reference proteome</keyword>
<evidence type="ECO:0000259" key="1">
    <source>
        <dbReference type="PROSITE" id="PS50853"/>
    </source>
</evidence>
<dbReference type="InterPro" id="IPR013783">
    <property type="entry name" value="Ig-like_fold"/>
</dbReference>
<comment type="caution">
    <text evidence="2">The sequence shown here is derived from an EMBL/GenBank/DDBJ whole genome shotgun (WGS) entry which is preliminary data.</text>
</comment>
<dbReference type="Gene3D" id="2.60.40.1120">
    <property type="entry name" value="Carboxypeptidase-like, regulatory domain"/>
    <property type="match status" value="1"/>
</dbReference>
<dbReference type="InterPro" id="IPR013784">
    <property type="entry name" value="Carb-bd-like_fold"/>
</dbReference>
<dbReference type="InterPro" id="IPR003961">
    <property type="entry name" value="FN3_dom"/>
</dbReference>
<accession>A0A5J4G150</accession>
<dbReference type="Pfam" id="PF13620">
    <property type="entry name" value="CarboxypepD_reg"/>
    <property type="match status" value="1"/>
</dbReference>
<dbReference type="PANTHER" id="PTHR36842:SF1">
    <property type="entry name" value="PROTEIN TOLB"/>
    <property type="match status" value="1"/>
</dbReference>
<evidence type="ECO:0000313" key="3">
    <source>
        <dbReference type="Proteomes" id="UP000326994"/>
    </source>
</evidence>
<dbReference type="AlphaFoldDB" id="A0A5J4G150"/>
<feature type="domain" description="Fibronectin type-III" evidence="1">
    <location>
        <begin position="123"/>
        <end position="222"/>
    </location>
</feature>
<dbReference type="SUPFAM" id="SSF69304">
    <property type="entry name" value="Tricorn protease N-terminal domain"/>
    <property type="match status" value="1"/>
</dbReference>
<dbReference type="EMBL" id="BKCF01000001">
    <property type="protein sequence ID" value="GEQ85731.1"/>
    <property type="molecule type" value="Genomic_DNA"/>
</dbReference>
<dbReference type="GO" id="GO:0030246">
    <property type="term" value="F:carbohydrate binding"/>
    <property type="evidence" value="ECO:0007669"/>
    <property type="project" value="InterPro"/>
</dbReference>
<organism evidence="2 3">
    <name type="scientific">Patiriisocius marinistellae</name>
    <dbReference type="NCBI Taxonomy" id="2494560"/>
    <lineage>
        <taxon>Bacteria</taxon>
        <taxon>Pseudomonadati</taxon>
        <taxon>Bacteroidota</taxon>
        <taxon>Flavobacteriia</taxon>
        <taxon>Flavobacteriales</taxon>
        <taxon>Flavobacteriaceae</taxon>
        <taxon>Patiriisocius</taxon>
    </lineage>
</organism>
<dbReference type="InterPro" id="IPR036116">
    <property type="entry name" value="FN3_sf"/>
</dbReference>
<protein>
    <recommendedName>
        <fullName evidence="1">Fibronectin type-III domain-containing protein</fullName>
    </recommendedName>
</protein>
<dbReference type="PANTHER" id="PTHR36842">
    <property type="entry name" value="PROTEIN TOLB HOMOLOG"/>
    <property type="match status" value="1"/>
</dbReference>
<dbReference type="PROSITE" id="PS51257">
    <property type="entry name" value="PROKAR_LIPOPROTEIN"/>
    <property type="match status" value="1"/>
</dbReference>
<sequence length="505" mass="56250">MHNVMKINNIYKYSLGVILFLFIFSCSEDRIDGNQTGSITGKVVKDQDNTPLENVKITTQPVSSTVFSDAGGNFTLSNVPLGSYSVQADLDDFLSGFEPANVIADGPVNVVFELLVSDQGNSPPTNPVLLTPENNSTDLGTTVNFEWQSAIDTDENDDIVYNLKIYNETDSDVLDFENITDTIYTVENLRFGTKYFWQVSATDNVTSPVFSNLFNFETTTSPQLDILFVREENSNNVIYSTDQDGNEFRLTSPSVNSFRPRRNSITSKIAFLRNVGGNVHLFTMNEDGSNQVQITNSQPLQGFNFEELDFTWSPQGDTLLYPAFGTLYQISSNGTGLRVFFNLSDGNFVTEVDWSRFDDVIAVKTNNSEGYNAEIFTIDLDGNRLETILSGMPGGAGGLNLDVDGDRVLYYRDVSGTELPNYALQEARLFIYEISSMTTQALLTSVTEGFLNIDPRFSPNENNVIYTQKGRGFGEPSQVFTHDFTLTDQNFVVVTNDGKMPDWEN</sequence>
<reference evidence="2 3" key="1">
    <citation type="submission" date="2019-08" db="EMBL/GenBank/DDBJ databases">
        <title>Ulvibacter marinistellae sp. nov., isolated from a starfish, Patiria pectinifera.</title>
        <authorList>
            <person name="Kawano K."/>
            <person name="Ushijima N."/>
            <person name="Kihara M."/>
            <person name="Itoh H."/>
        </authorList>
    </citation>
    <scope>NUCLEOTIDE SEQUENCE [LARGE SCALE GENOMIC DNA]</scope>
    <source>
        <strain evidence="2 3">KK4</strain>
    </source>
</reference>
<gene>
    <name evidence="2" type="ORF">ULMS_12390</name>
</gene>
<dbReference type="OrthoDB" id="9815657at2"/>